<evidence type="ECO:0000256" key="4">
    <source>
        <dbReference type="ARBA" id="ARBA00023125"/>
    </source>
</evidence>
<evidence type="ECO:0000256" key="5">
    <source>
        <dbReference type="ARBA" id="ARBA00023163"/>
    </source>
</evidence>
<dbReference type="SUPFAM" id="SSF48008">
    <property type="entry name" value="GntR ligand-binding domain-like"/>
    <property type="match status" value="1"/>
</dbReference>
<keyword evidence="3" id="KW-0805">Transcription regulation</keyword>
<dbReference type="InterPro" id="IPR008920">
    <property type="entry name" value="TF_FadR/GntR_C"/>
</dbReference>
<dbReference type="SMART" id="SM00903">
    <property type="entry name" value="Flavin_Reduct"/>
    <property type="match status" value="1"/>
</dbReference>
<dbReference type="PANTHER" id="PTHR30466:SF11">
    <property type="entry name" value="FLAVIN-DEPENDENT MONOOXYGENASE, REDUCTASE SUBUNIT HSAB"/>
    <property type="match status" value="1"/>
</dbReference>
<dbReference type="RefSeq" id="WP_241914158.1">
    <property type="nucleotide sequence ID" value="NZ_CP093326.1"/>
</dbReference>
<dbReference type="SMART" id="SM00345">
    <property type="entry name" value="HTH_GNTR"/>
    <property type="match status" value="1"/>
</dbReference>
<dbReference type="SMART" id="SM00895">
    <property type="entry name" value="FCD"/>
    <property type="match status" value="1"/>
</dbReference>
<sequence>MDLPTTQTPDRTTSGALVDQETFRQVAGQFTTGVTVITTLDGDRPVGTTASAVASLSMDPPMMLVCLNRSSATHDAMQAAGVFGVNIMARDQTSTALQFARKGPDKFDGVDWSPAGNGAPLIDGSLATIACRTVETATGGTHTVFLAEVAEAHSAPGEPLTYYRGIFGRFDEDDDDKAYAALRHWVLSRRTPVNERLDPQELAIALGFRPGNINKALVRLGAQKLVELTSAGAATVSPINADLAAGFFAAQAAIEVGVIDTSLQGANNDHLARLADAGRQIAALHDSGSTTLEAQLETVKAFHRLLLGLSNSKPLLAAYEEMATTEIWHHALDERQWSQFLDVSAFAVLTDALAARDTATARAAVLQHSQRVADIVHEVISTRGGSI</sequence>
<evidence type="ECO:0000256" key="3">
    <source>
        <dbReference type="ARBA" id="ARBA00023015"/>
    </source>
</evidence>
<dbReference type="Proteomes" id="UP000829069">
    <property type="component" value="Chromosome"/>
</dbReference>
<comment type="similarity">
    <text evidence="1">Belongs to the non-flavoprotein flavin reductase family.</text>
</comment>
<feature type="domain" description="GntR C-terminal" evidence="7">
    <location>
        <begin position="246"/>
        <end position="371"/>
    </location>
</feature>
<dbReference type="Gene3D" id="2.30.110.10">
    <property type="entry name" value="Electron Transport, Fmn-binding Protein, Chain A"/>
    <property type="match status" value="1"/>
</dbReference>
<dbReference type="InterPro" id="IPR050268">
    <property type="entry name" value="NADH-dep_flavin_reductase"/>
</dbReference>
<keyword evidence="5" id="KW-0804">Transcription</keyword>
<accession>A0ABY3W715</accession>
<evidence type="ECO:0000256" key="1">
    <source>
        <dbReference type="ARBA" id="ARBA00008898"/>
    </source>
</evidence>
<feature type="domain" description="Flavin reductase like" evidence="8">
    <location>
        <begin position="27"/>
        <end position="169"/>
    </location>
</feature>
<protein>
    <submittedName>
        <fullName evidence="9">Flavin reductase</fullName>
    </submittedName>
</protein>
<keyword evidence="2" id="KW-0560">Oxidoreductase</keyword>
<name>A0ABY3W715_9MICC</name>
<gene>
    <name evidence="9" type="ORF">MNQ99_01385</name>
</gene>
<dbReference type="Gene3D" id="1.20.120.530">
    <property type="entry name" value="GntR ligand-binding domain-like"/>
    <property type="match status" value="1"/>
</dbReference>
<evidence type="ECO:0000313" key="10">
    <source>
        <dbReference type="Proteomes" id="UP000829069"/>
    </source>
</evidence>
<evidence type="ECO:0000256" key="2">
    <source>
        <dbReference type="ARBA" id="ARBA00023002"/>
    </source>
</evidence>
<dbReference type="InterPro" id="IPR002563">
    <property type="entry name" value="Flavin_Rdtase-like_dom"/>
</dbReference>
<evidence type="ECO:0000259" key="8">
    <source>
        <dbReference type="SMART" id="SM00903"/>
    </source>
</evidence>
<dbReference type="EMBL" id="CP093326">
    <property type="protein sequence ID" value="UNK46060.1"/>
    <property type="molecule type" value="Genomic_DNA"/>
</dbReference>
<dbReference type="SUPFAM" id="SSF50475">
    <property type="entry name" value="FMN-binding split barrel"/>
    <property type="match status" value="1"/>
</dbReference>
<dbReference type="InterPro" id="IPR011711">
    <property type="entry name" value="GntR_C"/>
</dbReference>
<keyword evidence="10" id="KW-1185">Reference proteome</keyword>
<feature type="domain" description="HTH gntR-type" evidence="6">
    <location>
        <begin position="178"/>
        <end position="236"/>
    </location>
</feature>
<dbReference type="PANTHER" id="PTHR30466">
    <property type="entry name" value="FLAVIN REDUCTASE"/>
    <property type="match status" value="1"/>
</dbReference>
<evidence type="ECO:0000259" key="6">
    <source>
        <dbReference type="SMART" id="SM00345"/>
    </source>
</evidence>
<dbReference type="Pfam" id="PF01613">
    <property type="entry name" value="Flavin_Reduct"/>
    <property type="match status" value="1"/>
</dbReference>
<evidence type="ECO:0000259" key="7">
    <source>
        <dbReference type="SMART" id="SM00895"/>
    </source>
</evidence>
<reference evidence="9 10" key="1">
    <citation type="submission" date="2022-03" db="EMBL/GenBank/DDBJ databases">
        <title>Isotopic signatures of nitrous oxide derived from detoxification processes.</title>
        <authorList>
            <person name="Behrendt U."/>
            <person name="Buchen C."/>
            <person name="Well R."/>
            <person name="Ulrich A."/>
            <person name="Rohe L."/>
            <person name="Kolb S."/>
            <person name="Schloter M."/>
            <person name="Horn M.A."/>
            <person name="Augustin J."/>
        </authorList>
    </citation>
    <scope>NUCLEOTIDE SEQUENCE [LARGE SCALE GENOMIC DNA]</scope>
    <source>
        <strain evidence="9 10">S4-C24</strain>
    </source>
</reference>
<dbReference type="InterPro" id="IPR012349">
    <property type="entry name" value="Split_barrel_FMN-bd"/>
</dbReference>
<evidence type="ECO:0000313" key="9">
    <source>
        <dbReference type="EMBL" id="UNK46060.1"/>
    </source>
</evidence>
<proteinExistence type="inferred from homology"/>
<organism evidence="9 10">
    <name type="scientific">Arthrobacter sulfonylureivorans</name>
    <dbReference type="NCBI Taxonomy" id="2486855"/>
    <lineage>
        <taxon>Bacteria</taxon>
        <taxon>Bacillati</taxon>
        <taxon>Actinomycetota</taxon>
        <taxon>Actinomycetes</taxon>
        <taxon>Micrococcales</taxon>
        <taxon>Micrococcaceae</taxon>
        <taxon>Arthrobacter</taxon>
    </lineage>
</organism>
<keyword evidence="4" id="KW-0238">DNA-binding</keyword>
<dbReference type="InterPro" id="IPR000524">
    <property type="entry name" value="Tscrpt_reg_HTH_GntR"/>
</dbReference>